<name>A0A398B317_9BACI</name>
<dbReference type="PANTHER" id="PTHR36932">
    <property type="entry name" value="CAPSULAR POLYSACCHARIDE BIOSYNTHESIS PROTEIN"/>
    <property type="match status" value="1"/>
</dbReference>
<dbReference type="AlphaFoldDB" id="A0A398B317"/>
<comment type="caution">
    <text evidence="2">The sequence shown here is derived from an EMBL/GenBank/DDBJ whole genome shotgun (WGS) entry which is preliminary data.</text>
</comment>
<feature type="domain" description="Acyl-protein synthetase LuxE" evidence="1">
    <location>
        <begin position="22"/>
        <end position="374"/>
    </location>
</feature>
<dbReference type="RefSeq" id="WP_119114530.1">
    <property type="nucleotide sequence ID" value="NZ_CBCSEO010000018.1"/>
</dbReference>
<organism evidence="2 3">
    <name type="scientific">Mesobacillus zeae</name>
    <dbReference type="NCBI Taxonomy" id="1917180"/>
    <lineage>
        <taxon>Bacteria</taxon>
        <taxon>Bacillati</taxon>
        <taxon>Bacillota</taxon>
        <taxon>Bacilli</taxon>
        <taxon>Bacillales</taxon>
        <taxon>Bacillaceae</taxon>
        <taxon>Mesobacillus</taxon>
    </lineage>
</organism>
<gene>
    <name evidence="2" type="ORF">D1970_19505</name>
</gene>
<dbReference type="PANTHER" id="PTHR36932:SF1">
    <property type="entry name" value="CAPSULAR POLYSACCHARIDE BIOSYNTHESIS PROTEIN"/>
    <property type="match status" value="1"/>
</dbReference>
<dbReference type="GO" id="GO:0047474">
    <property type="term" value="F:long-chain fatty acid--protein ligase activity"/>
    <property type="evidence" value="ECO:0007669"/>
    <property type="project" value="InterPro"/>
</dbReference>
<protein>
    <submittedName>
        <fullName evidence="2">LuxE family acyl-protein synthetase</fullName>
    </submittedName>
</protein>
<dbReference type="InterPro" id="IPR042099">
    <property type="entry name" value="ANL_N_sf"/>
</dbReference>
<dbReference type="InterPro" id="IPR053158">
    <property type="entry name" value="CapK_Type1_Caps_Biosynth"/>
</dbReference>
<dbReference type="SUPFAM" id="SSF56801">
    <property type="entry name" value="Acetyl-CoA synthetase-like"/>
    <property type="match status" value="1"/>
</dbReference>
<reference evidence="2 3" key="1">
    <citation type="submission" date="2018-08" db="EMBL/GenBank/DDBJ databases">
        <title>Bacillus jemisoniae sp. nov., Bacillus chryseoplanitiae sp. nov., Bacillus resnikiae sp. nov., and Bacillus frankliniae sp. nov., isolated from Viking spacecraft and associated surfaces.</title>
        <authorList>
            <person name="Seuylemezian A."/>
            <person name="Vaishampayan P."/>
        </authorList>
    </citation>
    <scope>NUCLEOTIDE SEQUENCE [LARGE SCALE GENOMIC DNA]</scope>
    <source>
        <strain evidence="2 3">JJ-247</strain>
    </source>
</reference>
<dbReference type="Pfam" id="PF04443">
    <property type="entry name" value="LuxE"/>
    <property type="match status" value="1"/>
</dbReference>
<evidence type="ECO:0000259" key="1">
    <source>
        <dbReference type="Pfam" id="PF04443"/>
    </source>
</evidence>
<evidence type="ECO:0000313" key="3">
    <source>
        <dbReference type="Proteomes" id="UP000265816"/>
    </source>
</evidence>
<proteinExistence type="predicted"/>
<dbReference type="InterPro" id="IPR007534">
    <property type="entry name" value="LuxE"/>
</dbReference>
<accession>A0A398B317</accession>
<dbReference type="OrthoDB" id="182577at2"/>
<keyword evidence="3" id="KW-1185">Reference proteome</keyword>
<dbReference type="EMBL" id="QWVT01000040">
    <property type="protein sequence ID" value="RID82223.1"/>
    <property type="molecule type" value="Genomic_DNA"/>
</dbReference>
<dbReference type="GO" id="GO:0008218">
    <property type="term" value="P:bioluminescence"/>
    <property type="evidence" value="ECO:0007669"/>
    <property type="project" value="InterPro"/>
</dbReference>
<sequence>MNLVKDIKSFGFSPVSSMISSSSELFKLPYEEICKIKTEIIKENFSYHFEKNEFYRDVCKQKDVTPDDINSFEDLIKIPLIPVRTFKEANSHHLLSCKLSEIEFEMRSTGTSGIPSVSRRDSKTIDYATEGIVKMYREFFKISKGVGMFLFPPTEEMPEMGMIKVLNITAGLFDGTRNMVKKVSFNPQEAVEVLQSWEGKHVRNIVGPPFLIYKLLSYMIDNDIKIKLDKKSLIITLGGWKKFTGKEIPRNEFNALCAEYLGMNPNNVRDMYGLVEANMLAIECEQQEKHLPPWVHISVRNPRNVLEEVNPGERGVVAIYDPTSLSYPGYILTEDVGYIKTDMNCECGRVGQKLTYISRIPGVEVGCCAINLEKYIEENESKRCPDDATPEWIGV</sequence>
<dbReference type="Gene3D" id="3.40.50.12780">
    <property type="entry name" value="N-terminal domain of ligase-like"/>
    <property type="match status" value="1"/>
</dbReference>
<evidence type="ECO:0000313" key="2">
    <source>
        <dbReference type="EMBL" id="RID82223.1"/>
    </source>
</evidence>
<dbReference type="Proteomes" id="UP000265816">
    <property type="component" value="Unassembled WGS sequence"/>
</dbReference>